<evidence type="ECO:0000259" key="13">
    <source>
        <dbReference type="PROSITE" id="PS50969"/>
    </source>
</evidence>
<keyword evidence="4" id="KW-0479">Metal-binding</keyword>
<dbReference type="EMBL" id="VDCV01000001">
    <property type="protein sequence ID" value="KAB5574426.1"/>
    <property type="molecule type" value="Genomic_DNA"/>
</dbReference>
<comment type="catalytic activity">
    <reaction evidence="10">
        <text>O-phospho-L-seryl-[protein] + H2O = L-seryl-[protein] + phosphate</text>
        <dbReference type="Rhea" id="RHEA:20629"/>
        <dbReference type="Rhea" id="RHEA-COMP:9863"/>
        <dbReference type="Rhea" id="RHEA-COMP:11604"/>
        <dbReference type="ChEBI" id="CHEBI:15377"/>
        <dbReference type="ChEBI" id="CHEBI:29999"/>
        <dbReference type="ChEBI" id="CHEBI:43474"/>
        <dbReference type="ChEBI" id="CHEBI:83421"/>
        <dbReference type="EC" id="3.1.3.16"/>
    </reaction>
</comment>
<evidence type="ECO:0000313" key="14">
    <source>
        <dbReference type="EMBL" id="KAB5574426.1"/>
    </source>
</evidence>
<dbReference type="AlphaFoldDB" id="A0A5N5P6R6"/>
<dbReference type="PROSITE" id="PS50053">
    <property type="entry name" value="UBIQUITIN_2"/>
    <property type="match status" value="1"/>
</dbReference>
<comment type="cofactor">
    <cofactor evidence="1">
        <name>Mg(2+)</name>
        <dbReference type="ChEBI" id="CHEBI:18420"/>
    </cofactor>
</comment>
<dbReference type="Pfam" id="PF00240">
    <property type="entry name" value="ubiquitin"/>
    <property type="match status" value="1"/>
</dbReference>
<evidence type="ECO:0000313" key="15">
    <source>
        <dbReference type="Proteomes" id="UP000326939"/>
    </source>
</evidence>
<dbReference type="SUPFAM" id="SSF56784">
    <property type="entry name" value="HAD-like"/>
    <property type="match status" value="1"/>
</dbReference>
<dbReference type="GO" id="GO:0046872">
    <property type="term" value="F:metal ion binding"/>
    <property type="evidence" value="ECO:0007669"/>
    <property type="project" value="UniProtKB-KW"/>
</dbReference>
<proteinExistence type="predicted"/>
<dbReference type="NCBIfam" id="TIGR02245">
    <property type="entry name" value="HAD_IIID1"/>
    <property type="match status" value="1"/>
</dbReference>
<dbReference type="GO" id="GO:0005634">
    <property type="term" value="C:nucleus"/>
    <property type="evidence" value="ECO:0007669"/>
    <property type="project" value="UniProtKB-SubCell"/>
</dbReference>
<protein>
    <recommendedName>
        <fullName evidence="3">protein-serine/threonine phosphatase</fullName>
        <ecNumber evidence="3">3.1.3.16</ecNumber>
    </recommendedName>
    <alternativeName>
        <fullName evidence="9">Nuclear proteasome inhibitor UBLCP1</fullName>
    </alternativeName>
</protein>
<dbReference type="InterPro" id="IPR000626">
    <property type="entry name" value="Ubiquitin-like_dom"/>
</dbReference>
<evidence type="ECO:0000256" key="5">
    <source>
        <dbReference type="ARBA" id="ARBA00022801"/>
    </source>
</evidence>
<dbReference type="InterPro" id="IPR023214">
    <property type="entry name" value="HAD_sf"/>
</dbReference>
<name>A0A5N5P6R6_9ROSI</name>
<evidence type="ECO:0000256" key="7">
    <source>
        <dbReference type="ARBA" id="ARBA00022912"/>
    </source>
</evidence>
<dbReference type="SMART" id="SM00213">
    <property type="entry name" value="UBQ"/>
    <property type="match status" value="1"/>
</dbReference>
<dbReference type="InterPro" id="IPR011943">
    <property type="entry name" value="HAD-SF_hydro_IIID"/>
</dbReference>
<dbReference type="InterPro" id="IPR029071">
    <property type="entry name" value="Ubiquitin-like_domsf"/>
</dbReference>
<gene>
    <name evidence="14" type="ORF">DKX38_001620</name>
</gene>
<comment type="caution">
    <text evidence="14">The sequence shown here is derived from an EMBL/GenBank/DDBJ whole genome shotgun (WGS) entry which is preliminary data.</text>
</comment>
<dbReference type="SMART" id="SM00577">
    <property type="entry name" value="CPDc"/>
    <property type="match status" value="1"/>
</dbReference>
<evidence type="ECO:0000256" key="10">
    <source>
        <dbReference type="ARBA" id="ARBA00047761"/>
    </source>
</evidence>
<dbReference type="InterPro" id="IPR004274">
    <property type="entry name" value="FCP1_dom"/>
</dbReference>
<dbReference type="GO" id="GO:0090364">
    <property type="term" value="P:regulation of proteasome assembly"/>
    <property type="evidence" value="ECO:0007669"/>
    <property type="project" value="InterPro"/>
</dbReference>
<dbReference type="PANTHER" id="PTHR48493:SF1">
    <property type="entry name" value="UBIQUITIN-LIKE DOMAIN-CONTAINING CTD PHOSPHATASE 1"/>
    <property type="match status" value="1"/>
</dbReference>
<dbReference type="CDD" id="cd01813">
    <property type="entry name" value="Ubl_UBLCP1"/>
    <property type="match status" value="1"/>
</dbReference>
<keyword evidence="15" id="KW-1185">Reference proteome</keyword>
<keyword evidence="8" id="KW-0539">Nucleus</keyword>
<evidence type="ECO:0000256" key="8">
    <source>
        <dbReference type="ARBA" id="ARBA00023242"/>
    </source>
</evidence>
<dbReference type="GO" id="GO:0004722">
    <property type="term" value="F:protein serine/threonine phosphatase activity"/>
    <property type="evidence" value="ECO:0007669"/>
    <property type="project" value="UniProtKB-EC"/>
</dbReference>
<organism evidence="14 15">
    <name type="scientific">Salix brachista</name>
    <dbReference type="NCBI Taxonomy" id="2182728"/>
    <lineage>
        <taxon>Eukaryota</taxon>
        <taxon>Viridiplantae</taxon>
        <taxon>Streptophyta</taxon>
        <taxon>Embryophyta</taxon>
        <taxon>Tracheophyta</taxon>
        <taxon>Spermatophyta</taxon>
        <taxon>Magnoliopsida</taxon>
        <taxon>eudicotyledons</taxon>
        <taxon>Gunneridae</taxon>
        <taxon>Pentapetalae</taxon>
        <taxon>rosids</taxon>
        <taxon>fabids</taxon>
        <taxon>Malpighiales</taxon>
        <taxon>Salicaceae</taxon>
        <taxon>Saliceae</taxon>
        <taxon>Salix</taxon>
    </lineage>
</organism>
<evidence type="ECO:0000256" key="4">
    <source>
        <dbReference type="ARBA" id="ARBA00022723"/>
    </source>
</evidence>
<dbReference type="InterPro" id="IPR036412">
    <property type="entry name" value="HAD-like_sf"/>
</dbReference>
<dbReference type="Pfam" id="PF03031">
    <property type="entry name" value="NIF"/>
    <property type="match status" value="1"/>
</dbReference>
<evidence type="ECO:0000259" key="12">
    <source>
        <dbReference type="PROSITE" id="PS50053"/>
    </source>
</evidence>
<feature type="domain" description="Ubiquitin-like" evidence="12">
    <location>
        <begin position="16"/>
        <end position="89"/>
    </location>
</feature>
<dbReference type="InterPro" id="IPR051658">
    <property type="entry name" value="UBLCP1"/>
</dbReference>
<dbReference type="Gene3D" id="3.10.20.90">
    <property type="entry name" value="Phosphatidylinositol 3-kinase Catalytic Subunit, Chain A, domain 1"/>
    <property type="match status" value="1"/>
</dbReference>
<dbReference type="Proteomes" id="UP000326939">
    <property type="component" value="Chromosome 1"/>
</dbReference>
<dbReference type="PROSITE" id="PS50969">
    <property type="entry name" value="FCP1"/>
    <property type="match status" value="1"/>
</dbReference>
<comment type="subcellular location">
    <subcellularLocation>
        <location evidence="2">Nucleus</location>
    </subcellularLocation>
</comment>
<comment type="catalytic activity">
    <reaction evidence="11">
        <text>O-phospho-L-threonyl-[protein] + H2O = L-threonyl-[protein] + phosphate</text>
        <dbReference type="Rhea" id="RHEA:47004"/>
        <dbReference type="Rhea" id="RHEA-COMP:11060"/>
        <dbReference type="Rhea" id="RHEA-COMP:11605"/>
        <dbReference type="ChEBI" id="CHEBI:15377"/>
        <dbReference type="ChEBI" id="CHEBI:30013"/>
        <dbReference type="ChEBI" id="CHEBI:43474"/>
        <dbReference type="ChEBI" id="CHEBI:61977"/>
        <dbReference type="EC" id="3.1.3.16"/>
    </reaction>
</comment>
<keyword evidence="6" id="KW-0460">Magnesium</keyword>
<dbReference type="SUPFAM" id="SSF54236">
    <property type="entry name" value="Ubiquitin-like"/>
    <property type="match status" value="1"/>
</dbReference>
<keyword evidence="5" id="KW-0378">Hydrolase</keyword>
<reference evidence="15" key="1">
    <citation type="journal article" date="2019" name="Gigascience">
        <title>De novo genome assembly of the endangered Acer yangbiense, a plant species with extremely small populations endemic to Yunnan Province, China.</title>
        <authorList>
            <person name="Yang J."/>
            <person name="Wariss H.M."/>
            <person name="Tao L."/>
            <person name="Zhang R."/>
            <person name="Yun Q."/>
            <person name="Hollingsworth P."/>
            <person name="Dao Z."/>
            <person name="Luo G."/>
            <person name="Guo H."/>
            <person name="Ma Y."/>
            <person name="Sun W."/>
        </authorList>
    </citation>
    <scope>NUCLEOTIDE SEQUENCE [LARGE SCALE GENOMIC DNA]</scope>
    <source>
        <strain evidence="15">cv. br00</strain>
    </source>
</reference>
<evidence type="ECO:0000256" key="2">
    <source>
        <dbReference type="ARBA" id="ARBA00004123"/>
    </source>
</evidence>
<keyword evidence="7" id="KW-0904">Protein phosphatase</keyword>
<dbReference type="PANTHER" id="PTHR48493">
    <property type="entry name" value="UBIQUITIN-LIKE DOMAIN-CONTAINING CTD PHOSPHATASE 1"/>
    <property type="match status" value="1"/>
</dbReference>
<dbReference type="Gene3D" id="3.40.50.1000">
    <property type="entry name" value="HAD superfamily/HAD-like"/>
    <property type="match status" value="1"/>
</dbReference>
<evidence type="ECO:0000256" key="3">
    <source>
        <dbReference type="ARBA" id="ARBA00013081"/>
    </source>
</evidence>
<sequence length="370" mass="42319">MAASSSATLTSSATEEELTLQLKWSGKEFTVRVCGDDSVADLKRSICELTNVLPKRQKLLYPKIGNKLADDSVLLSQLPLKSSLKMTMIGNGGNSFELSPFVKRAFTGFFPEECNYVNNYESASRVTVEDDIIMDQVDSPEIVDDLELGQDEAVDIKDKEVNKQKLRKRIDQFKIELKNPCRPGKKLLVLDIDYTLFDHRSTAENPLELMRPYLHEFLTAAYAEYDIMIWSATSMKWVELKMGQLGVLNNPNYKITALLDHLAMITVQSDSRGIFDCKPLGLIWAKFPEFYSSKNTIMFDDLRRNFVMNPRNGLVIKPFRKAHANRDNDQELVKLTRYLLAIAEIDDLSVLDHKNWEFYAEGNAKNRRHT</sequence>
<evidence type="ECO:0000256" key="6">
    <source>
        <dbReference type="ARBA" id="ARBA00022842"/>
    </source>
</evidence>
<evidence type="ECO:0000256" key="11">
    <source>
        <dbReference type="ARBA" id="ARBA00048336"/>
    </source>
</evidence>
<evidence type="ECO:0000256" key="9">
    <source>
        <dbReference type="ARBA" id="ARBA00032039"/>
    </source>
</evidence>
<evidence type="ECO:0000256" key="1">
    <source>
        <dbReference type="ARBA" id="ARBA00001946"/>
    </source>
</evidence>
<dbReference type="EC" id="3.1.3.16" evidence="3"/>
<feature type="domain" description="FCP1 homology" evidence="13">
    <location>
        <begin position="181"/>
        <end position="342"/>
    </location>
</feature>
<accession>A0A5N5P6R6</accession>